<feature type="non-terminal residue" evidence="2">
    <location>
        <position position="1"/>
    </location>
</feature>
<gene>
    <name evidence="2" type="ORF">O181_075494</name>
</gene>
<protein>
    <submittedName>
        <fullName evidence="2">Uncharacterized protein</fullName>
    </submittedName>
</protein>
<proteinExistence type="predicted"/>
<dbReference type="Proteomes" id="UP000765509">
    <property type="component" value="Unassembled WGS sequence"/>
</dbReference>
<name>A0A9Q3IEI5_9BASI</name>
<keyword evidence="3" id="KW-1185">Reference proteome</keyword>
<feature type="compositionally biased region" description="Low complexity" evidence="1">
    <location>
        <begin position="39"/>
        <end position="57"/>
    </location>
</feature>
<evidence type="ECO:0000313" key="3">
    <source>
        <dbReference type="Proteomes" id="UP000765509"/>
    </source>
</evidence>
<accession>A0A9Q3IEI5</accession>
<feature type="compositionally biased region" description="Polar residues" evidence="1">
    <location>
        <begin position="1"/>
        <end position="18"/>
    </location>
</feature>
<dbReference type="EMBL" id="AVOT02040543">
    <property type="protein sequence ID" value="MBW0535779.1"/>
    <property type="molecule type" value="Genomic_DNA"/>
</dbReference>
<dbReference type="AlphaFoldDB" id="A0A9Q3IEI5"/>
<sequence>ISQFFQSHLHSSNHSPQSILHPKTPIHPIHNLQHHHKQQQQVSSLSIQQQYLHHQKPPQQLLHHQYLEQNKIIETQHQSHY</sequence>
<evidence type="ECO:0000313" key="2">
    <source>
        <dbReference type="EMBL" id="MBW0535779.1"/>
    </source>
</evidence>
<organism evidence="2 3">
    <name type="scientific">Austropuccinia psidii MF-1</name>
    <dbReference type="NCBI Taxonomy" id="1389203"/>
    <lineage>
        <taxon>Eukaryota</taxon>
        <taxon>Fungi</taxon>
        <taxon>Dikarya</taxon>
        <taxon>Basidiomycota</taxon>
        <taxon>Pucciniomycotina</taxon>
        <taxon>Pucciniomycetes</taxon>
        <taxon>Pucciniales</taxon>
        <taxon>Sphaerophragmiaceae</taxon>
        <taxon>Austropuccinia</taxon>
    </lineage>
</organism>
<reference evidence="2" key="1">
    <citation type="submission" date="2021-03" db="EMBL/GenBank/DDBJ databases">
        <title>Draft genome sequence of rust myrtle Austropuccinia psidii MF-1, a brazilian biotype.</title>
        <authorList>
            <person name="Quecine M.C."/>
            <person name="Pachon D.M.R."/>
            <person name="Bonatelli M.L."/>
            <person name="Correr F.H."/>
            <person name="Franceschini L.M."/>
            <person name="Leite T.F."/>
            <person name="Margarido G.R.A."/>
            <person name="Almeida C.A."/>
            <person name="Ferrarezi J.A."/>
            <person name="Labate C.A."/>
        </authorList>
    </citation>
    <scope>NUCLEOTIDE SEQUENCE</scope>
    <source>
        <strain evidence="2">MF-1</strain>
    </source>
</reference>
<comment type="caution">
    <text evidence="2">The sequence shown here is derived from an EMBL/GenBank/DDBJ whole genome shotgun (WGS) entry which is preliminary data.</text>
</comment>
<evidence type="ECO:0000256" key="1">
    <source>
        <dbReference type="SAM" id="MobiDB-lite"/>
    </source>
</evidence>
<feature type="region of interest" description="Disordered" evidence="1">
    <location>
        <begin position="1"/>
        <end position="57"/>
    </location>
</feature>